<feature type="transmembrane region" description="Helical" evidence="9">
    <location>
        <begin position="34"/>
        <end position="54"/>
    </location>
</feature>
<keyword evidence="2 9" id="KW-0813">Transport</keyword>
<evidence type="ECO:0000256" key="5">
    <source>
        <dbReference type="ARBA" id="ARBA00022692"/>
    </source>
</evidence>
<feature type="transmembrane region" description="Helical" evidence="9">
    <location>
        <begin position="150"/>
        <end position="172"/>
    </location>
</feature>
<sequence>MSRASAPGVAHALARHLPRLADGLDWVNRAVGTAVAWLALAMVLVTFIVVVLRYGFDAGSIALQESITYMHATLFMLGVAYTLRQDAHVRVDILYQRFTRRGRAWVDLLGTLFLLTPVCVFLFIASWEYVADAWSVREGSREAGGLPGVWLLKTLLLVMPVLMLLQGLIWVLRNGLFIAGFETEAVDQPPVDQAPDSLSRDDDEPNARRESRTNG</sequence>
<evidence type="ECO:0000259" key="11">
    <source>
        <dbReference type="Pfam" id="PF04290"/>
    </source>
</evidence>
<evidence type="ECO:0000256" key="2">
    <source>
        <dbReference type="ARBA" id="ARBA00022448"/>
    </source>
</evidence>
<dbReference type="InterPro" id="IPR055348">
    <property type="entry name" value="DctQ"/>
</dbReference>
<feature type="transmembrane region" description="Helical" evidence="9">
    <location>
        <begin position="66"/>
        <end position="83"/>
    </location>
</feature>
<comment type="subunit">
    <text evidence="9">The complex comprises the extracytoplasmic solute receptor protein and the two transmembrane proteins.</text>
</comment>
<dbReference type="GO" id="GO:0005886">
    <property type="term" value="C:plasma membrane"/>
    <property type="evidence" value="ECO:0007669"/>
    <property type="project" value="UniProtKB-SubCell"/>
</dbReference>
<keyword evidence="7 9" id="KW-0472">Membrane</keyword>
<evidence type="ECO:0000313" key="12">
    <source>
        <dbReference type="EMBL" id="MBK5930224.1"/>
    </source>
</evidence>
<comment type="subcellular location">
    <subcellularLocation>
        <location evidence="1 9">Cell inner membrane</location>
        <topology evidence="1 9">Multi-pass membrane protein</topology>
    </subcellularLocation>
</comment>
<dbReference type="AlphaFoldDB" id="A0AAJ0XES8"/>
<organism evidence="12 13">
    <name type="scientific">Halochromatium salexigens</name>
    <name type="common">Chromatium salexigens</name>
    <dbReference type="NCBI Taxonomy" id="49447"/>
    <lineage>
        <taxon>Bacteria</taxon>
        <taxon>Pseudomonadati</taxon>
        <taxon>Pseudomonadota</taxon>
        <taxon>Gammaproteobacteria</taxon>
        <taxon>Chromatiales</taxon>
        <taxon>Chromatiaceae</taxon>
        <taxon>Halochromatium</taxon>
    </lineage>
</organism>
<dbReference type="Pfam" id="PF04290">
    <property type="entry name" value="DctQ"/>
    <property type="match status" value="1"/>
</dbReference>
<feature type="region of interest" description="Disordered" evidence="10">
    <location>
        <begin position="188"/>
        <end position="215"/>
    </location>
</feature>
<dbReference type="InterPro" id="IPR007387">
    <property type="entry name" value="TRAP_DctQ"/>
</dbReference>
<evidence type="ECO:0000256" key="3">
    <source>
        <dbReference type="ARBA" id="ARBA00022475"/>
    </source>
</evidence>
<dbReference type="PANTHER" id="PTHR35011:SF4">
    <property type="entry name" value="SLL1102 PROTEIN"/>
    <property type="match status" value="1"/>
</dbReference>
<keyword evidence="5 9" id="KW-0812">Transmembrane</keyword>
<evidence type="ECO:0000313" key="13">
    <source>
        <dbReference type="Proteomes" id="UP001296967"/>
    </source>
</evidence>
<protein>
    <recommendedName>
        <fullName evidence="9">TRAP transporter small permease protein</fullName>
    </recommendedName>
</protein>
<keyword evidence="13" id="KW-1185">Reference proteome</keyword>
<evidence type="ECO:0000256" key="1">
    <source>
        <dbReference type="ARBA" id="ARBA00004429"/>
    </source>
</evidence>
<feature type="compositionally biased region" description="Basic and acidic residues" evidence="10">
    <location>
        <begin position="205"/>
        <end position="215"/>
    </location>
</feature>
<evidence type="ECO:0000256" key="6">
    <source>
        <dbReference type="ARBA" id="ARBA00022989"/>
    </source>
</evidence>
<gene>
    <name evidence="12" type="ORF">CCR82_06720</name>
</gene>
<proteinExistence type="inferred from homology"/>
<feature type="domain" description="Tripartite ATP-independent periplasmic transporters DctQ component" evidence="11">
    <location>
        <begin position="42"/>
        <end position="171"/>
    </location>
</feature>
<evidence type="ECO:0000256" key="9">
    <source>
        <dbReference type="RuleBase" id="RU369079"/>
    </source>
</evidence>
<comment type="similarity">
    <text evidence="8 9">Belongs to the TRAP transporter small permease family.</text>
</comment>
<accession>A0AAJ0XES8</accession>
<keyword evidence="3" id="KW-1003">Cell membrane</keyword>
<keyword evidence="6 9" id="KW-1133">Transmembrane helix</keyword>
<evidence type="ECO:0000256" key="8">
    <source>
        <dbReference type="ARBA" id="ARBA00038436"/>
    </source>
</evidence>
<feature type="transmembrane region" description="Helical" evidence="9">
    <location>
        <begin position="104"/>
        <end position="130"/>
    </location>
</feature>
<comment type="function">
    <text evidence="9">Part of the tripartite ATP-independent periplasmic (TRAP) transport system.</text>
</comment>
<dbReference type="RefSeq" id="WP_201244646.1">
    <property type="nucleotide sequence ID" value="NZ_NHSF01000046.1"/>
</dbReference>
<comment type="caution">
    <text evidence="12">The sequence shown here is derived from an EMBL/GenBank/DDBJ whole genome shotgun (WGS) entry which is preliminary data.</text>
</comment>
<evidence type="ECO:0000256" key="4">
    <source>
        <dbReference type="ARBA" id="ARBA00022519"/>
    </source>
</evidence>
<dbReference type="PANTHER" id="PTHR35011">
    <property type="entry name" value="2,3-DIKETO-L-GULONATE TRAP TRANSPORTER SMALL PERMEASE PROTEIN YIAM"/>
    <property type="match status" value="1"/>
</dbReference>
<name>A0AAJ0XES8_HALSE</name>
<reference evidence="12" key="1">
    <citation type="submission" date="2017-05" db="EMBL/GenBank/DDBJ databases">
        <authorList>
            <person name="Imhoff J.F."/>
            <person name="Rahn T."/>
            <person name="Kuenzel S."/>
            <person name="Neulinger S.C."/>
        </authorList>
    </citation>
    <scope>NUCLEOTIDE SEQUENCE</scope>
    <source>
        <strain evidence="12">DSM 4395</strain>
    </source>
</reference>
<keyword evidence="4 9" id="KW-0997">Cell inner membrane</keyword>
<dbReference type="Proteomes" id="UP001296967">
    <property type="component" value="Unassembled WGS sequence"/>
</dbReference>
<evidence type="ECO:0000256" key="10">
    <source>
        <dbReference type="SAM" id="MobiDB-lite"/>
    </source>
</evidence>
<evidence type="ECO:0000256" key="7">
    <source>
        <dbReference type="ARBA" id="ARBA00023136"/>
    </source>
</evidence>
<reference evidence="12" key="2">
    <citation type="journal article" date="2020" name="Microorganisms">
        <title>Osmotic Adaptation and Compatible Solute Biosynthesis of Phototrophic Bacteria as Revealed from Genome Analyses.</title>
        <authorList>
            <person name="Imhoff J.F."/>
            <person name="Rahn T."/>
            <person name="Kunzel S."/>
            <person name="Keller A."/>
            <person name="Neulinger S.C."/>
        </authorList>
    </citation>
    <scope>NUCLEOTIDE SEQUENCE</scope>
    <source>
        <strain evidence="12">DSM 4395</strain>
    </source>
</reference>
<dbReference type="EMBL" id="NHSF01000046">
    <property type="protein sequence ID" value="MBK5930224.1"/>
    <property type="molecule type" value="Genomic_DNA"/>
</dbReference>
<dbReference type="GO" id="GO:0022857">
    <property type="term" value="F:transmembrane transporter activity"/>
    <property type="evidence" value="ECO:0007669"/>
    <property type="project" value="UniProtKB-UniRule"/>
</dbReference>